<feature type="domain" description="Copper resistance protein D" evidence="7">
    <location>
        <begin position="207"/>
        <end position="306"/>
    </location>
</feature>
<dbReference type="PANTHER" id="PTHR34820">
    <property type="entry name" value="INNER MEMBRANE PROTEIN YEBZ"/>
    <property type="match status" value="1"/>
</dbReference>
<feature type="transmembrane region" description="Helical" evidence="6">
    <location>
        <begin position="245"/>
        <end position="265"/>
    </location>
</feature>
<feature type="transmembrane region" description="Helical" evidence="6">
    <location>
        <begin position="46"/>
        <end position="63"/>
    </location>
</feature>
<dbReference type="PANTHER" id="PTHR34820:SF4">
    <property type="entry name" value="INNER MEMBRANE PROTEIN YEBZ"/>
    <property type="match status" value="1"/>
</dbReference>
<evidence type="ECO:0000256" key="3">
    <source>
        <dbReference type="ARBA" id="ARBA00022692"/>
    </source>
</evidence>
<feature type="transmembrane region" description="Helical" evidence="6">
    <location>
        <begin position="293"/>
        <end position="309"/>
    </location>
</feature>
<keyword evidence="9" id="KW-1185">Reference proteome</keyword>
<sequence>MEPAPTDVRKALAAAAALGVGLALAWALTYPQPAVAATVTRAAADISAVLVLGLALIPALEAARYRDELARRSSSALVVAAAVWLTAELTRLVVAAADTAAVPLGALGARTTVEYAMSTVAGRADLICVLAAALVGLLAVTVRTPAAGVAVAGVAAIGTTARTLAGHLSENAFGGVAVTLHALAAAVWCGLLAALVLTVGHRGRWARMLPRFSALSLWCVVVLLVAGVGSAVVTLERPEQLWSTGYGRLILAKVLLTAALMVLAWRNRTGWLPSARGHRVTAQGSSRRSYPELALMMVALTLAAALAVSG</sequence>
<feature type="transmembrane region" description="Helical" evidence="6">
    <location>
        <begin position="75"/>
        <end position="95"/>
    </location>
</feature>
<reference evidence="9" key="2">
    <citation type="submission" date="2016-02" db="EMBL/GenBank/DDBJ databases">
        <title>Draft genome sequence of five rapidly growing Mycobacterium species.</title>
        <authorList>
            <person name="Katahira K."/>
            <person name="Gotou Y."/>
            <person name="Iida K."/>
            <person name="Ogura Y."/>
            <person name="Hayashi T."/>
        </authorList>
    </citation>
    <scope>NUCLEOTIDE SEQUENCE [LARGE SCALE GENOMIC DNA]</scope>
    <source>
        <strain evidence="9">JCM15298</strain>
    </source>
</reference>
<evidence type="ECO:0000256" key="6">
    <source>
        <dbReference type="SAM" id="Phobius"/>
    </source>
</evidence>
<dbReference type="GO" id="GO:0005886">
    <property type="term" value="C:plasma membrane"/>
    <property type="evidence" value="ECO:0007669"/>
    <property type="project" value="UniProtKB-SubCell"/>
</dbReference>
<dbReference type="STRING" id="228230.RMCC_6322"/>
<dbReference type="EMBL" id="BCSY01000135">
    <property type="protein sequence ID" value="GAS99357.1"/>
    <property type="molecule type" value="Genomic_DNA"/>
</dbReference>
<comment type="subcellular location">
    <subcellularLocation>
        <location evidence="1">Cell membrane</location>
        <topology evidence="1">Multi-pass membrane protein</topology>
    </subcellularLocation>
</comment>
<proteinExistence type="predicted"/>
<dbReference type="InterPro" id="IPR008457">
    <property type="entry name" value="Cu-R_CopD_dom"/>
</dbReference>
<protein>
    <submittedName>
        <fullName evidence="8">Copper resistance protein CopD</fullName>
    </submittedName>
</protein>
<evidence type="ECO:0000256" key="2">
    <source>
        <dbReference type="ARBA" id="ARBA00022475"/>
    </source>
</evidence>
<accession>A0A100WJB7</accession>
<feature type="transmembrane region" description="Helical" evidence="6">
    <location>
        <begin position="177"/>
        <end position="200"/>
    </location>
</feature>
<keyword evidence="4 6" id="KW-1133">Transmembrane helix</keyword>
<comment type="caution">
    <text evidence="8">The sequence shown here is derived from an EMBL/GenBank/DDBJ whole genome shotgun (WGS) entry which is preliminary data.</text>
</comment>
<evidence type="ECO:0000313" key="8">
    <source>
        <dbReference type="EMBL" id="GAS99357.1"/>
    </source>
</evidence>
<organism evidence="8 9">
    <name type="scientific">Mycolicibacterium canariasense</name>
    <name type="common">Mycobacterium canariasense</name>
    <dbReference type="NCBI Taxonomy" id="228230"/>
    <lineage>
        <taxon>Bacteria</taxon>
        <taxon>Bacillati</taxon>
        <taxon>Actinomycetota</taxon>
        <taxon>Actinomycetes</taxon>
        <taxon>Mycobacteriales</taxon>
        <taxon>Mycobacteriaceae</taxon>
        <taxon>Mycolicibacterium</taxon>
    </lineage>
</organism>
<reference evidence="9" key="1">
    <citation type="journal article" date="2016" name="Genome Announc.">
        <title>Draft Genome Sequences of Five Rapidly Growing Mycobacterium Species, M. thermoresistibile, M. fortuitum subsp. acetamidolyticum, M. canariasense, M. brisbanense, and M. novocastrense.</title>
        <authorList>
            <person name="Katahira K."/>
            <person name="Ogura Y."/>
            <person name="Gotoh Y."/>
            <person name="Hayashi T."/>
        </authorList>
    </citation>
    <scope>NUCLEOTIDE SEQUENCE [LARGE SCALE GENOMIC DNA]</scope>
    <source>
        <strain evidence="9">JCM15298</strain>
    </source>
</reference>
<feature type="transmembrane region" description="Helical" evidence="6">
    <location>
        <begin position="115"/>
        <end position="139"/>
    </location>
</feature>
<evidence type="ECO:0000256" key="4">
    <source>
        <dbReference type="ARBA" id="ARBA00022989"/>
    </source>
</evidence>
<name>A0A100WJB7_MYCCR</name>
<dbReference type="AlphaFoldDB" id="A0A100WJB7"/>
<dbReference type="InterPro" id="IPR032694">
    <property type="entry name" value="CopC/D"/>
</dbReference>
<keyword evidence="3 6" id="KW-0812">Transmembrane</keyword>
<gene>
    <name evidence="8" type="ORF">RMCC_6322</name>
</gene>
<dbReference type="GO" id="GO:0006825">
    <property type="term" value="P:copper ion transport"/>
    <property type="evidence" value="ECO:0007669"/>
    <property type="project" value="InterPro"/>
</dbReference>
<feature type="transmembrane region" description="Helical" evidence="6">
    <location>
        <begin position="212"/>
        <end position="233"/>
    </location>
</feature>
<evidence type="ECO:0000256" key="1">
    <source>
        <dbReference type="ARBA" id="ARBA00004651"/>
    </source>
</evidence>
<evidence type="ECO:0000313" key="9">
    <source>
        <dbReference type="Proteomes" id="UP000069443"/>
    </source>
</evidence>
<evidence type="ECO:0000259" key="7">
    <source>
        <dbReference type="Pfam" id="PF05425"/>
    </source>
</evidence>
<dbReference type="Pfam" id="PF05425">
    <property type="entry name" value="CopD"/>
    <property type="match status" value="1"/>
</dbReference>
<dbReference type="Proteomes" id="UP000069443">
    <property type="component" value="Unassembled WGS sequence"/>
</dbReference>
<feature type="transmembrane region" description="Helical" evidence="6">
    <location>
        <begin position="146"/>
        <end position="165"/>
    </location>
</feature>
<keyword evidence="2" id="KW-1003">Cell membrane</keyword>
<keyword evidence="5 6" id="KW-0472">Membrane</keyword>
<evidence type="ECO:0000256" key="5">
    <source>
        <dbReference type="ARBA" id="ARBA00023136"/>
    </source>
</evidence>